<dbReference type="PANTHER" id="PTHR11545:SF2">
    <property type="entry name" value="LARGE RIBOSOMAL SUBUNIT PROTEIN UL13M"/>
    <property type="match status" value="1"/>
</dbReference>
<dbReference type="PROSITE" id="PS00783">
    <property type="entry name" value="RIBOSOMAL_L13"/>
    <property type="match status" value="1"/>
</dbReference>
<dbReference type="SUPFAM" id="SSF52161">
    <property type="entry name" value="Ribosomal protein L13"/>
    <property type="match status" value="1"/>
</dbReference>
<evidence type="ECO:0000256" key="1">
    <source>
        <dbReference type="ARBA" id="ARBA00006227"/>
    </source>
</evidence>
<evidence type="ECO:0000313" key="8">
    <source>
        <dbReference type="EMBL" id="SDD89312.1"/>
    </source>
</evidence>
<dbReference type="PANTHER" id="PTHR11545">
    <property type="entry name" value="RIBOSOMAL PROTEIN L13"/>
    <property type="match status" value="1"/>
</dbReference>
<dbReference type="GO" id="GO:0022625">
    <property type="term" value="C:cytosolic large ribosomal subunit"/>
    <property type="evidence" value="ECO:0007669"/>
    <property type="project" value="TreeGrafter"/>
</dbReference>
<dbReference type="GO" id="GO:0003729">
    <property type="term" value="F:mRNA binding"/>
    <property type="evidence" value="ECO:0007669"/>
    <property type="project" value="TreeGrafter"/>
</dbReference>
<dbReference type="InterPro" id="IPR005822">
    <property type="entry name" value="Ribosomal_uL13"/>
</dbReference>
<dbReference type="InterPro" id="IPR023563">
    <property type="entry name" value="Ribosomal_uL13_CS"/>
</dbReference>
<dbReference type="OrthoDB" id="9801330at2"/>
<evidence type="ECO:0000313" key="9">
    <source>
        <dbReference type="Proteomes" id="UP000198995"/>
    </source>
</evidence>
<dbReference type="CDD" id="cd00392">
    <property type="entry name" value="Ribosomal_L13"/>
    <property type="match status" value="1"/>
</dbReference>
<dbReference type="STRING" id="2741.SAMN04489866_10971"/>
<reference evidence="8 9" key="1">
    <citation type="submission" date="2016-10" db="EMBL/GenBank/DDBJ databases">
        <authorList>
            <person name="de Groot N.N."/>
        </authorList>
    </citation>
    <scope>NUCLEOTIDE SEQUENCE [LARGE SCALE GENOMIC DNA]</scope>
    <source>
        <strain evidence="8 9">DSM 20475</strain>
    </source>
</reference>
<gene>
    <name evidence="5 7" type="primary">rplM</name>
    <name evidence="8" type="ORF">SAMN04489866_10971</name>
</gene>
<proteinExistence type="inferred from homology"/>
<protein>
    <recommendedName>
        <fullName evidence="4 5">Large ribosomal subunit protein uL13</fullName>
    </recommendedName>
</protein>
<comment type="function">
    <text evidence="5 7">This protein is one of the early assembly proteins of the 50S ribosomal subunit, although it is not seen to bind rRNA by itself. It is important during the early stages of 50S assembly.</text>
</comment>
<accession>A0A1G6YG70</accession>
<comment type="similarity">
    <text evidence="1 5 6">Belongs to the universal ribosomal protein uL13 family.</text>
</comment>
<dbReference type="Pfam" id="PF00572">
    <property type="entry name" value="Ribosomal_L13"/>
    <property type="match status" value="1"/>
</dbReference>
<evidence type="ECO:0000256" key="7">
    <source>
        <dbReference type="RuleBase" id="RU003878"/>
    </source>
</evidence>
<evidence type="ECO:0000256" key="3">
    <source>
        <dbReference type="ARBA" id="ARBA00023274"/>
    </source>
</evidence>
<dbReference type="GO" id="GO:0003735">
    <property type="term" value="F:structural constituent of ribosome"/>
    <property type="evidence" value="ECO:0007669"/>
    <property type="project" value="InterPro"/>
</dbReference>
<dbReference type="NCBIfam" id="TIGR01066">
    <property type="entry name" value="rplM_bact"/>
    <property type="match status" value="1"/>
</dbReference>
<dbReference type="HAMAP" id="MF_01366">
    <property type="entry name" value="Ribosomal_uL13"/>
    <property type="match status" value="1"/>
</dbReference>
<dbReference type="GO" id="GO:0006412">
    <property type="term" value="P:translation"/>
    <property type="evidence" value="ECO:0007669"/>
    <property type="project" value="UniProtKB-UniRule"/>
</dbReference>
<comment type="subunit">
    <text evidence="5">Part of the 50S ribosomal subunit.</text>
</comment>
<evidence type="ECO:0000256" key="6">
    <source>
        <dbReference type="RuleBase" id="RU003877"/>
    </source>
</evidence>
<dbReference type="EMBL" id="FNAF01000009">
    <property type="protein sequence ID" value="SDD89312.1"/>
    <property type="molecule type" value="Genomic_DNA"/>
</dbReference>
<keyword evidence="9" id="KW-1185">Reference proteome</keyword>
<organism evidence="8 9">
    <name type="scientific">Peptococcus niger</name>
    <dbReference type="NCBI Taxonomy" id="2741"/>
    <lineage>
        <taxon>Bacteria</taxon>
        <taxon>Bacillati</taxon>
        <taxon>Bacillota</taxon>
        <taxon>Clostridia</taxon>
        <taxon>Eubacteriales</taxon>
        <taxon>Peptococcaceae</taxon>
        <taxon>Peptococcus</taxon>
    </lineage>
</organism>
<evidence type="ECO:0000256" key="5">
    <source>
        <dbReference type="HAMAP-Rule" id="MF_01366"/>
    </source>
</evidence>
<evidence type="ECO:0000256" key="4">
    <source>
        <dbReference type="ARBA" id="ARBA00035201"/>
    </source>
</evidence>
<dbReference type="FunFam" id="3.90.1180.10:FF:000001">
    <property type="entry name" value="50S ribosomal protein L13"/>
    <property type="match status" value="1"/>
</dbReference>
<sequence>MRTTYMAKAGEVDRKWYVIDAAGKPLGRVATQVAAILRGKHKPTFTPNVDCGDYVIVINAKDVVLTGKKESQKKYHHHSGYPGGLKSTTYGDLKQRKPSFMFERTVKGMLPHNRLGRKMFGKLKVYDGAEHPHAAQQPIVLDK</sequence>
<evidence type="ECO:0000256" key="2">
    <source>
        <dbReference type="ARBA" id="ARBA00022980"/>
    </source>
</evidence>
<dbReference type="InterPro" id="IPR036899">
    <property type="entry name" value="Ribosomal_uL13_sf"/>
</dbReference>
<dbReference type="Proteomes" id="UP000198995">
    <property type="component" value="Unassembled WGS sequence"/>
</dbReference>
<dbReference type="InterPro" id="IPR005823">
    <property type="entry name" value="Ribosomal_uL13_bac-type"/>
</dbReference>
<dbReference type="RefSeq" id="WP_091792089.1">
    <property type="nucleotide sequence ID" value="NZ_FNAF01000009.1"/>
</dbReference>
<name>A0A1G6YG70_PEPNI</name>
<keyword evidence="2 5" id="KW-0689">Ribosomal protein</keyword>
<dbReference type="Gene3D" id="3.90.1180.10">
    <property type="entry name" value="Ribosomal protein L13"/>
    <property type="match status" value="1"/>
</dbReference>
<dbReference type="GO" id="GO:0017148">
    <property type="term" value="P:negative regulation of translation"/>
    <property type="evidence" value="ECO:0007669"/>
    <property type="project" value="TreeGrafter"/>
</dbReference>
<dbReference type="AlphaFoldDB" id="A0A1G6YG70"/>
<keyword evidence="3 5" id="KW-0687">Ribonucleoprotein</keyword>
<dbReference type="PIRSF" id="PIRSF002181">
    <property type="entry name" value="Ribosomal_L13"/>
    <property type="match status" value="1"/>
</dbReference>